<dbReference type="CDD" id="cd01941">
    <property type="entry name" value="YeiC_kinase_like"/>
    <property type="match status" value="1"/>
</dbReference>
<dbReference type="Pfam" id="PF00294">
    <property type="entry name" value="PfkB"/>
    <property type="match status" value="1"/>
</dbReference>
<dbReference type="SUPFAM" id="SSF53613">
    <property type="entry name" value="Ribokinase-like"/>
    <property type="match status" value="1"/>
</dbReference>
<dbReference type="InterPro" id="IPR011611">
    <property type="entry name" value="PfkB_dom"/>
</dbReference>
<reference evidence="5 7" key="2">
    <citation type="submission" date="2018-06" db="EMBL/GenBank/DDBJ databases">
        <authorList>
            <consortium name="Pathogen Informatics"/>
            <person name="Doyle S."/>
        </authorList>
    </citation>
    <scope>NUCLEOTIDE SEQUENCE [LARGE SCALE GENOMIC DNA]</scope>
    <source>
        <strain evidence="5 7">NCTC12376</strain>
    </source>
</reference>
<protein>
    <submittedName>
        <fullName evidence="5">Carbohydrate kinase, pfkB family</fullName>
        <ecNumber evidence="5">2.7.1.83</ecNumber>
    </submittedName>
</protein>
<feature type="domain" description="Carbohydrate kinase PfkB" evidence="3">
    <location>
        <begin position="3"/>
        <end position="292"/>
    </location>
</feature>
<sequence length="294" mass="31907">MKKNIVCIGGANIDLKLKSEDHLFLHTSNPVTSSTSFGGVARNVAHNLAKITTNIHLQCVVGNDANGHSLLEHMRSLGVNTSQSLILEGKRTSQYLAVLNGQGELFIGLADMTVYDEINEEFITAAWNLWTEHSLIFIDTNLPAKLIDLILNRAALFDIPVCIDPVSVEKAKKLPYRLDSVFLMKPDMQEASALTNMPVQSINDCLIAGRKLKERGVKNTVISMGKSGYVLINDVHEIHVPVSGDVRTVDVSGAGDAFIAGILYGLQQNKEVLEACKTGAKAAELTIQSVDTVV</sequence>
<dbReference type="STRING" id="45072.Lqua_3392"/>
<keyword evidence="6" id="KW-1185">Reference proteome</keyword>
<keyword evidence="2 5" id="KW-0418">Kinase</keyword>
<name>A0A378KU47_9GAMM</name>
<evidence type="ECO:0000313" key="4">
    <source>
        <dbReference type="EMBL" id="KTD42414.1"/>
    </source>
</evidence>
<dbReference type="RefSeq" id="WP_058475506.1">
    <property type="nucleotide sequence ID" value="NZ_CAAAIL010000012.1"/>
</dbReference>
<dbReference type="EC" id="2.7.1.83" evidence="5"/>
<keyword evidence="1 5" id="KW-0808">Transferase</keyword>
<dbReference type="Proteomes" id="UP000054639">
    <property type="component" value="Unassembled WGS sequence"/>
</dbReference>
<reference evidence="4 6" key="1">
    <citation type="submission" date="2015-11" db="EMBL/GenBank/DDBJ databases">
        <title>Genomic analysis of 38 Legionella species identifies large and diverse effector repertoires.</title>
        <authorList>
            <person name="Burstein D."/>
            <person name="Amaro F."/>
            <person name="Zusman T."/>
            <person name="Lifshitz Z."/>
            <person name="Cohen O."/>
            <person name="Gilbert J.A."/>
            <person name="Pupko T."/>
            <person name="Shuman H.A."/>
            <person name="Segal G."/>
        </authorList>
    </citation>
    <scope>NUCLEOTIDE SEQUENCE [LARGE SCALE GENOMIC DNA]</scope>
    <source>
        <strain evidence="4 6">ATCC 49507</strain>
    </source>
</reference>
<dbReference type="PANTHER" id="PTHR10584">
    <property type="entry name" value="SUGAR KINASE"/>
    <property type="match status" value="1"/>
</dbReference>
<dbReference type="InterPro" id="IPR029056">
    <property type="entry name" value="Ribokinase-like"/>
</dbReference>
<dbReference type="GO" id="GO:0050225">
    <property type="term" value="F:pseudouridine kinase activity"/>
    <property type="evidence" value="ECO:0007669"/>
    <property type="project" value="UniProtKB-EC"/>
</dbReference>
<accession>A0A378KU47</accession>
<evidence type="ECO:0000313" key="5">
    <source>
        <dbReference type="EMBL" id="STY17131.1"/>
    </source>
</evidence>
<evidence type="ECO:0000313" key="7">
    <source>
        <dbReference type="Proteomes" id="UP000254230"/>
    </source>
</evidence>
<dbReference type="EMBL" id="UGOW01000001">
    <property type="protein sequence ID" value="STY17131.1"/>
    <property type="molecule type" value="Genomic_DNA"/>
</dbReference>
<dbReference type="EMBL" id="LNYR01000049">
    <property type="protein sequence ID" value="KTD42414.1"/>
    <property type="molecule type" value="Genomic_DNA"/>
</dbReference>
<dbReference type="Proteomes" id="UP000254230">
    <property type="component" value="Unassembled WGS sequence"/>
</dbReference>
<proteinExistence type="predicted"/>
<gene>
    <name evidence="5" type="primary">psuK</name>
    <name evidence="4" type="ORF">Lqua_3392</name>
    <name evidence="5" type="ORF">NCTC12376_00925</name>
</gene>
<dbReference type="InterPro" id="IPR002173">
    <property type="entry name" value="Carboh/pur_kinase_PfkB_CS"/>
</dbReference>
<evidence type="ECO:0000259" key="3">
    <source>
        <dbReference type="Pfam" id="PF00294"/>
    </source>
</evidence>
<evidence type="ECO:0000313" key="6">
    <source>
        <dbReference type="Proteomes" id="UP000054639"/>
    </source>
</evidence>
<dbReference type="Gene3D" id="3.40.1190.20">
    <property type="match status" value="1"/>
</dbReference>
<evidence type="ECO:0000256" key="1">
    <source>
        <dbReference type="ARBA" id="ARBA00022679"/>
    </source>
</evidence>
<organism evidence="5 7">
    <name type="scientific">Legionella quateirensis</name>
    <dbReference type="NCBI Taxonomy" id="45072"/>
    <lineage>
        <taxon>Bacteria</taxon>
        <taxon>Pseudomonadati</taxon>
        <taxon>Pseudomonadota</taxon>
        <taxon>Gammaproteobacteria</taxon>
        <taxon>Legionellales</taxon>
        <taxon>Legionellaceae</taxon>
        <taxon>Legionella</taxon>
    </lineage>
</organism>
<dbReference type="PROSITE" id="PS00584">
    <property type="entry name" value="PFKB_KINASES_2"/>
    <property type="match status" value="1"/>
</dbReference>
<dbReference type="AlphaFoldDB" id="A0A378KU47"/>
<evidence type="ECO:0000256" key="2">
    <source>
        <dbReference type="ARBA" id="ARBA00022777"/>
    </source>
</evidence>
<dbReference type="PANTHER" id="PTHR10584:SF166">
    <property type="entry name" value="RIBOKINASE"/>
    <property type="match status" value="1"/>
</dbReference>